<dbReference type="InterPro" id="IPR016047">
    <property type="entry name" value="M23ase_b-sheet_dom"/>
</dbReference>
<gene>
    <name evidence="3" type="ORF">BCF53_12210</name>
</gene>
<dbReference type="InterPro" id="IPR011055">
    <property type="entry name" value="Dup_hybrid_motif"/>
</dbReference>
<feature type="signal peptide" evidence="1">
    <location>
        <begin position="1"/>
        <end position="20"/>
    </location>
</feature>
<dbReference type="CDD" id="cd12797">
    <property type="entry name" value="M23_peptidase"/>
    <property type="match status" value="1"/>
</dbReference>
<name>A0A4R3HU46_9GAMM</name>
<dbReference type="Pfam" id="PF01551">
    <property type="entry name" value="Peptidase_M23"/>
    <property type="match status" value="1"/>
</dbReference>
<feature type="domain" description="M23ase beta-sheet core" evidence="2">
    <location>
        <begin position="165"/>
        <end position="260"/>
    </location>
</feature>
<dbReference type="OrthoDB" id="9805070at2"/>
<dbReference type="FunFam" id="2.70.70.10:FF:000019">
    <property type="entry name" value="M23 family peptidase"/>
    <property type="match status" value="1"/>
</dbReference>
<evidence type="ECO:0000313" key="4">
    <source>
        <dbReference type="Proteomes" id="UP000295793"/>
    </source>
</evidence>
<keyword evidence="1" id="KW-0732">Signal</keyword>
<protein>
    <submittedName>
        <fullName evidence="3">Murein DD-endopeptidase MepM/ murein hydrolase activator NlpD</fullName>
    </submittedName>
</protein>
<dbReference type="PANTHER" id="PTHR21666:SF285">
    <property type="entry name" value="M23 FAMILY METALLOPEPTIDASE"/>
    <property type="match status" value="1"/>
</dbReference>
<dbReference type="PANTHER" id="PTHR21666">
    <property type="entry name" value="PEPTIDASE-RELATED"/>
    <property type="match status" value="1"/>
</dbReference>
<comment type="caution">
    <text evidence="3">The sequence shown here is derived from an EMBL/GenBank/DDBJ whole genome shotgun (WGS) entry which is preliminary data.</text>
</comment>
<dbReference type="AlphaFoldDB" id="A0A4R3HU46"/>
<keyword evidence="4" id="KW-1185">Reference proteome</keyword>
<evidence type="ECO:0000256" key="1">
    <source>
        <dbReference type="SAM" id="SignalP"/>
    </source>
</evidence>
<sequence length="268" mass="28924">MKLSAKLLLPVLLAAMHANALELTGEFTQGSLLRGKTEAGATVELNGEPIRVSPAGDFVIGFSRDAELAHELSVTQADGSTATETLNLTKRDYDIQYVNGIAREIMQPSAENVARAKKDAAMVWEARATDSERMDYLSDFIWPLRGPITGVYGSQRYYNGEPRTPHFGIDIAAAEGTEVVAPASGVVSLWVPDMFYSGGTLIIDHGFGVSSTFIHLSGALVEPGEQVSQGQSIARVGSTGRSTGPHLDWRINWFDVRLDPQTVVGDMN</sequence>
<dbReference type="Gene3D" id="2.70.70.10">
    <property type="entry name" value="Glucose Permease (Domain IIA)"/>
    <property type="match status" value="1"/>
</dbReference>
<dbReference type="SUPFAM" id="SSF51261">
    <property type="entry name" value="Duplicated hybrid motif"/>
    <property type="match status" value="1"/>
</dbReference>
<keyword evidence="3" id="KW-0378">Hydrolase</keyword>
<dbReference type="Proteomes" id="UP000295793">
    <property type="component" value="Unassembled WGS sequence"/>
</dbReference>
<dbReference type="GO" id="GO:0004222">
    <property type="term" value="F:metalloendopeptidase activity"/>
    <property type="evidence" value="ECO:0007669"/>
    <property type="project" value="TreeGrafter"/>
</dbReference>
<reference evidence="3 4" key="1">
    <citation type="submission" date="2019-03" db="EMBL/GenBank/DDBJ databases">
        <title>Genomic Encyclopedia of Archaeal and Bacterial Type Strains, Phase II (KMG-II): from individual species to whole genera.</title>
        <authorList>
            <person name="Goeker M."/>
        </authorList>
    </citation>
    <scope>NUCLEOTIDE SEQUENCE [LARGE SCALE GENOMIC DNA]</scope>
    <source>
        <strain evidence="3 4">DSM 15388</strain>
    </source>
</reference>
<proteinExistence type="predicted"/>
<dbReference type="EMBL" id="SLZR01000022">
    <property type="protein sequence ID" value="TCS36736.1"/>
    <property type="molecule type" value="Genomic_DNA"/>
</dbReference>
<dbReference type="InterPro" id="IPR050570">
    <property type="entry name" value="Cell_wall_metabolism_enzyme"/>
</dbReference>
<organism evidence="3 4">
    <name type="scientific">Reinekea marinisedimentorum</name>
    <dbReference type="NCBI Taxonomy" id="230495"/>
    <lineage>
        <taxon>Bacteria</taxon>
        <taxon>Pseudomonadati</taxon>
        <taxon>Pseudomonadota</taxon>
        <taxon>Gammaproteobacteria</taxon>
        <taxon>Oceanospirillales</taxon>
        <taxon>Saccharospirillaceae</taxon>
        <taxon>Reinekea</taxon>
    </lineage>
</organism>
<evidence type="ECO:0000313" key="3">
    <source>
        <dbReference type="EMBL" id="TCS36736.1"/>
    </source>
</evidence>
<feature type="chain" id="PRO_5020238387" evidence="1">
    <location>
        <begin position="21"/>
        <end position="268"/>
    </location>
</feature>
<evidence type="ECO:0000259" key="2">
    <source>
        <dbReference type="Pfam" id="PF01551"/>
    </source>
</evidence>
<dbReference type="RefSeq" id="WP_132703619.1">
    <property type="nucleotide sequence ID" value="NZ_SLZR01000022.1"/>
</dbReference>
<accession>A0A4R3HU46</accession>